<comment type="catalytic activity">
    <reaction evidence="12">
        <text>L-threonyl-[protein] + ATP = O-phospho-L-threonyl-[protein] + ADP + H(+)</text>
        <dbReference type="Rhea" id="RHEA:46608"/>
        <dbReference type="Rhea" id="RHEA-COMP:11060"/>
        <dbReference type="Rhea" id="RHEA-COMP:11605"/>
        <dbReference type="ChEBI" id="CHEBI:15378"/>
        <dbReference type="ChEBI" id="CHEBI:30013"/>
        <dbReference type="ChEBI" id="CHEBI:30616"/>
        <dbReference type="ChEBI" id="CHEBI:61977"/>
        <dbReference type="ChEBI" id="CHEBI:456216"/>
        <dbReference type="EC" id="2.7.11.1"/>
    </reaction>
</comment>
<dbReference type="GO" id="GO:0004674">
    <property type="term" value="F:protein serine/threonine kinase activity"/>
    <property type="evidence" value="ECO:0007669"/>
    <property type="project" value="UniProtKB-KW"/>
</dbReference>
<evidence type="ECO:0000256" key="13">
    <source>
        <dbReference type="ARBA" id="ARBA00048679"/>
    </source>
</evidence>
<keyword evidence="9" id="KW-0067">ATP-binding</keyword>
<dbReference type="EC" id="2.7.11.1" evidence="2"/>
<comment type="catalytic activity">
    <reaction evidence="13">
        <text>L-seryl-[protein] + ATP = O-phospho-L-seryl-[protein] + ADP + H(+)</text>
        <dbReference type="Rhea" id="RHEA:17989"/>
        <dbReference type="Rhea" id="RHEA-COMP:9863"/>
        <dbReference type="Rhea" id="RHEA-COMP:11604"/>
        <dbReference type="ChEBI" id="CHEBI:15378"/>
        <dbReference type="ChEBI" id="CHEBI:29999"/>
        <dbReference type="ChEBI" id="CHEBI:30616"/>
        <dbReference type="ChEBI" id="CHEBI:83421"/>
        <dbReference type="ChEBI" id="CHEBI:456216"/>
        <dbReference type="EC" id="2.7.11.1"/>
    </reaction>
</comment>
<keyword evidence="5" id="KW-0808">Transferase</keyword>
<evidence type="ECO:0000256" key="8">
    <source>
        <dbReference type="ARBA" id="ARBA00022777"/>
    </source>
</evidence>
<dbReference type="Gene3D" id="1.10.510.10">
    <property type="entry name" value="Transferase(Phosphotransferase) domain 1"/>
    <property type="match status" value="1"/>
</dbReference>
<comment type="caution">
    <text evidence="15">The sequence shown here is derived from an EMBL/GenBank/DDBJ whole genome shotgun (WGS) entry which is preliminary data.</text>
</comment>
<keyword evidence="8" id="KW-0418">Kinase</keyword>
<evidence type="ECO:0000256" key="12">
    <source>
        <dbReference type="ARBA" id="ARBA00047899"/>
    </source>
</evidence>
<keyword evidence="6" id="KW-0812">Transmembrane</keyword>
<evidence type="ECO:0000313" key="16">
    <source>
        <dbReference type="Proteomes" id="UP000652761"/>
    </source>
</evidence>
<reference evidence="15" key="1">
    <citation type="submission" date="2017-07" db="EMBL/GenBank/DDBJ databases">
        <title>Taro Niue Genome Assembly and Annotation.</title>
        <authorList>
            <person name="Atibalentja N."/>
            <person name="Keating K."/>
            <person name="Fields C.J."/>
        </authorList>
    </citation>
    <scope>NUCLEOTIDE SEQUENCE</scope>
    <source>
        <strain evidence="15">Niue_2</strain>
        <tissue evidence="15">Leaf</tissue>
    </source>
</reference>
<evidence type="ECO:0000256" key="5">
    <source>
        <dbReference type="ARBA" id="ARBA00022679"/>
    </source>
</evidence>
<dbReference type="PROSITE" id="PS00108">
    <property type="entry name" value="PROTEIN_KINASE_ST"/>
    <property type="match status" value="1"/>
</dbReference>
<dbReference type="InterPro" id="IPR011009">
    <property type="entry name" value="Kinase-like_dom_sf"/>
</dbReference>
<protein>
    <recommendedName>
        <fullName evidence="2">non-specific serine/threonine protein kinase</fullName>
        <ecNumber evidence="2">2.7.11.1</ecNumber>
    </recommendedName>
</protein>
<dbReference type="GO" id="GO:0005524">
    <property type="term" value="F:ATP binding"/>
    <property type="evidence" value="ECO:0007669"/>
    <property type="project" value="UniProtKB-KW"/>
</dbReference>
<name>A0A843WR60_COLES</name>
<gene>
    <name evidence="15" type="ORF">Taro_046035</name>
</gene>
<dbReference type="Proteomes" id="UP000652761">
    <property type="component" value="Unassembled WGS sequence"/>
</dbReference>
<keyword evidence="4" id="KW-0597">Phosphoprotein</keyword>
<organism evidence="15 16">
    <name type="scientific">Colocasia esculenta</name>
    <name type="common">Wild taro</name>
    <name type="synonym">Arum esculentum</name>
    <dbReference type="NCBI Taxonomy" id="4460"/>
    <lineage>
        <taxon>Eukaryota</taxon>
        <taxon>Viridiplantae</taxon>
        <taxon>Streptophyta</taxon>
        <taxon>Embryophyta</taxon>
        <taxon>Tracheophyta</taxon>
        <taxon>Spermatophyta</taxon>
        <taxon>Magnoliopsida</taxon>
        <taxon>Liliopsida</taxon>
        <taxon>Araceae</taxon>
        <taxon>Aroideae</taxon>
        <taxon>Colocasieae</taxon>
        <taxon>Colocasia</taxon>
    </lineage>
</organism>
<dbReference type="GO" id="GO:0016020">
    <property type="term" value="C:membrane"/>
    <property type="evidence" value="ECO:0007669"/>
    <property type="project" value="UniProtKB-SubCell"/>
</dbReference>
<dbReference type="PANTHER" id="PTHR47984">
    <property type="entry name" value="OS01G0323000 PROTEIN"/>
    <property type="match status" value="1"/>
</dbReference>
<feature type="domain" description="Protein kinase" evidence="14">
    <location>
        <begin position="76"/>
        <end position="441"/>
    </location>
</feature>
<dbReference type="InterPro" id="IPR052232">
    <property type="entry name" value="RLK_Ser/Thr-Kinase"/>
</dbReference>
<evidence type="ECO:0000313" key="15">
    <source>
        <dbReference type="EMBL" id="MQM13112.1"/>
    </source>
</evidence>
<dbReference type="PANTHER" id="PTHR47984:SF10">
    <property type="entry name" value="PROTEIN KINASE SUPERFAMILY PROTEIN"/>
    <property type="match status" value="1"/>
</dbReference>
<dbReference type="EMBL" id="NMUH01005566">
    <property type="protein sequence ID" value="MQM13112.1"/>
    <property type="molecule type" value="Genomic_DNA"/>
</dbReference>
<dbReference type="InterPro" id="IPR000719">
    <property type="entry name" value="Prot_kinase_dom"/>
</dbReference>
<evidence type="ECO:0000256" key="9">
    <source>
        <dbReference type="ARBA" id="ARBA00022840"/>
    </source>
</evidence>
<keyword evidence="16" id="KW-1185">Reference proteome</keyword>
<proteinExistence type="predicted"/>
<dbReference type="AlphaFoldDB" id="A0A843WR60"/>
<keyword evidence="3" id="KW-0723">Serine/threonine-protein kinase</keyword>
<comment type="subcellular location">
    <subcellularLocation>
        <location evidence="1">Membrane</location>
        <topology evidence="1">Single-pass membrane protein</topology>
    </subcellularLocation>
</comment>
<evidence type="ECO:0000256" key="4">
    <source>
        <dbReference type="ARBA" id="ARBA00022553"/>
    </source>
</evidence>
<evidence type="ECO:0000256" key="7">
    <source>
        <dbReference type="ARBA" id="ARBA00022741"/>
    </source>
</evidence>
<evidence type="ECO:0000256" key="3">
    <source>
        <dbReference type="ARBA" id="ARBA00022527"/>
    </source>
</evidence>
<evidence type="ECO:0000256" key="6">
    <source>
        <dbReference type="ARBA" id="ARBA00022692"/>
    </source>
</evidence>
<keyword evidence="7" id="KW-0547">Nucleotide-binding</keyword>
<dbReference type="Pfam" id="PF00069">
    <property type="entry name" value="Pkinase"/>
    <property type="match status" value="1"/>
</dbReference>
<dbReference type="InterPro" id="IPR008271">
    <property type="entry name" value="Ser/Thr_kinase_AS"/>
</dbReference>
<evidence type="ECO:0000256" key="2">
    <source>
        <dbReference type="ARBA" id="ARBA00012513"/>
    </source>
</evidence>
<keyword evidence="11" id="KW-0472">Membrane</keyword>
<dbReference type="FunFam" id="1.10.510.10:FF:000035">
    <property type="entry name" value="Putative receptor-like serine/threonine-protein kinase"/>
    <property type="match status" value="1"/>
</dbReference>
<evidence type="ECO:0000256" key="1">
    <source>
        <dbReference type="ARBA" id="ARBA00004167"/>
    </source>
</evidence>
<evidence type="ECO:0000256" key="11">
    <source>
        <dbReference type="ARBA" id="ARBA00023136"/>
    </source>
</evidence>
<sequence>MSSLSLSLDLDLDDRIPATGTDSVPHGLLFNVFHASASLRPEFEGLVAEDIPREDGCPPLCIIADVFMGHFLQDRLSKGAAAGKGRSDEIYLKLRTSTGMTYWILVSSWGCPGEKVQEKFCEIRNNKEAFTGNHYGFSSFAIPDIAEMIEAAALLCPISYLDHISAPLVLRAVKMHLDQMLLTMGIHQLNFRSLPGLPWASGSGADSKAQSVDFAVLHLNAKYVLSCGKGITNLNSQMDNGNLEQWIHGDVGPTSPLTWDIRMNIILGTAKGLMYLHEGLEPKVVHRDVKSSNILLDRHWNPKVSDFGLAKLLGSERSYVTTRVMGTFGYVAPEYASTGMLNEKSDVYSFGILIMEIMSGRNPVDYSRPPGEVNLVEWLKAMVSNRNSEGVLDPKMPEKPSSRALKRSLLVALRCVDPDSQKRPKMGHVIHMLEVDDFPYRDDSHVPKLAATLTAERTSSVIGVGLCPRLAISGGQNRGDGGVTLDEISISEGA</sequence>
<accession>A0A843WR60</accession>
<dbReference type="SUPFAM" id="SSF56112">
    <property type="entry name" value="Protein kinase-like (PK-like)"/>
    <property type="match status" value="1"/>
</dbReference>
<dbReference type="OrthoDB" id="4062651at2759"/>
<evidence type="ECO:0000259" key="14">
    <source>
        <dbReference type="PROSITE" id="PS50011"/>
    </source>
</evidence>
<evidence type="ECO:0000256" key="10">
    <source>
        <dbReference type="ARBA" id="ARBA00022989"/>
    </source>
</evidence>
<keyword evidence="10" id="KW-1133">Transmembrane helix</keyword>
<dbReference type="PROSITE" id="PS50011">
    <property type="entry name" value="PROTEIN_KINASE_DOM"/>
    <property type="match status" value="1"/>
</dbReference>
<dbReference type="SMART" id="SM00220">
    <property type="entry name" value="S_TKc"/>
    <property type="match status" value="1"/>
</dbReference>